<organism evidence="2 3">
    <name type="scientific">Spirosoma foliorum</name>
    <dbReference type="NCBI Taxonomy" id="2710596"/>
    <lineage>
        <taxon>Bacteria</taxon>
        <taxon>Pseudomonadati</taxon>
        <taxon>Bacteroidota</taxon>
        <taxon>Cytophagia</taxon>
        <taxon>Cytophagales</taxon>
        <taxon>Cytophagaceae</taxon>
        <taxon>Spirosoma</taxon>
    </lineage>
</organism>
<keyword evidence="1" id="KW-0812">Transmembrane</keyword>
<evidence type="ECO:0000313" key="2">
    <source>
        <dbReference type="EMBL" id="QMW05396.1"/>
    </source>
</evidence>
<dbReference type="KEGG" id="sfol:H3H32_11135"/>
<dbReference type="AlphaFoldDB" id="A0A7G5H2Q4"/>
<evidence type="ECO:0000256" key="1">
    <source>
        <dbReference type="SAM" id="Phobius"/>
    </source>
</evidence>
<sequence length="234" mass="26392">MDTPIKDLIIYAIPAFLIAVIALISVAYKNLRLVRQVDRYKDDLYRQSIETKINELQQQLSISQTRFENVNHLLIEAQKAVAPNNNNLKKADFFDSLGVNIDAKLDETLVMVLMPFNNQFDFTYATIKKAVEDVGLVCKRSDDNVESAAILPHIVQMMVRAKVIIADITGRNPNVFYELGIAHSLNKTVLMVAQSVSDIPFDVSSVRVLVYDSPVDLRAKIRVWLVNSLKAKTN</sequence>
<dbReference type="RefSeq" id="WP_182462752.1">
    <property type="nucleotide sequence ID" value="NZ_CP059732.1"/>
</dbReference>
<reference evidence="2 3" key="1">
    <citation type="submission" date="2020-07" db="EMBL/GenBank/DDBJ databases">
        <title>Spirosoma foliorum sp. nov., isolated from the leaves on the Nejang mountain Korea, Republic of.</title>
        <authorList>
            <person name="Ho H."/>
            <person name="Lee Y.-J."/>
            <person name="Nurcahyanto D.-A."/>
            <person name="Kim S.-G."/>
        </authorList>
    </citation>
    <scope>NUCLEOTIDE SEQUENCE [LARGE SCALE GENOMIC DNA]</scope>
    <source>
        <strain evidence="2 3">PL0136</strain>
    </source>
</reference>
<evidence type="ECO:0000313" key="3">
    <source>
        <dbReference type="Proteomes" id="UP000515369"/>
    </source>
</evidence>
<dbReference type="SUPFAM" id="SSF52309">
    <property type="entry name" value="N-(deoxy)ribosyltransferase-like"/>
    <property type="match status" value="1"/>
</dbReference>
<name>A0A7G5H2Q4_9BACT</name>
<dbReference type="Gene3D" id="3.40.50.450">
    <property type="match status" value="1"/>
</dbReference>
<dbReference type="EMBL" id="CP059732">
    <property type="protein sequence ID" value="QMW05396.1"/>
    <property type="molecule type" value="Genomic_DNA"/>
</dbReference>
<gene>
    <name evidence="2" type="ORF">H3H32_11135</name>
</gene>
<feature type="transmembrane region" description="Helical" evidence="1">
    <location>
        <begin position="12"/>
        <end position="31"/>
    </location>
</feature>
<dbReference type="Proteomes" id="UP000515369">
    <property type="component" value="Chromosome"/>
</dbReference>
<accession>A0A7G5H2Q4</accession>
<keyword evidence="3" id="KW-1185">Reference proteome</keyword>
<keyword evidence="1" id="KW-1133">Transmembrane helix</keyword>
<keyword evidence="1" id="KW-0472">Membrane</keyword>
<proteinExistence type="predicted"/>
<protein>
    <submittedName>
        <fullName evidence="2">Uncharacterized protein</fullName>
    </submittedName>
</protein>